<gene>
    <name evidence="6" type="ORF">FB45DRAFT_1050964</name>
</gene>
<sequence>MIISSTTALSLRIVCRCRGDALSGNVPVGQETMQPETLEITNKLLDARPAALVKAEADTGNPLAALDYRVRLYHAPAAATPETQAMAHAMLVLWYIEHFRGSDKSIVARYLFAGAYHANESARIIQPVLPKGSAQLPELEFLYADVFKAFEDRKKQMSKEGEKMAVKRMERPLNYRCANPICPIESDASRILKQCSGACDKDKKSSYCSRECQRADWKNHKPFCKSGAPCSVIDREFVSPAARHVVPTGSISMPMGGINASSSTMTPEFMKEIKEQLDELIRTGGRR</sequence>
<dbReference type="AlphaFoldDB" id="A0AAD7G2W4"/>
<dbReference type="SUPFAM" id="SSF144232">
    <property type="entry name" value="HIT/MYND zinc finger-like"/>
    <property type="match status" value="1"/>
</dbReference>
<evidence type="ECO:0000256" key="3">
    <source>
        <dbReference type="ARBA" id="ARBA00022833"/>
    </source>
</evidence>
<keyword evidence="2 4" id="KW-0863">Zinc-finger</keyword>
<evidence type="ECO:0000313" key="7">
    <source>
        <dbReference type="Proteomes" id="UP001221142"/>
    </source>
</evidence>
<organism evidence="6 7">
    <name type="scientific">Roridomyces roridus</name>
    <dbReference type="NCBI Taxonomy" id="1738132"/>
    <lineage>
        <taxon>Eukaryota</taxon>
        <taxon>Fungi</taxon>
        <taxon>Dikarya</taxon>
        <taxon>Basidiomycota</taxon>
        <taxon>Agaricomycotina</taxon>
        <taxon>Agaricomycetes</taxon>
        <taxon>Agaricomycetidae</taxon>
        <taxon>Agaricales</taxon>
        <taxon>Marasmiineae</taxon>
        <taxon>Mycenaceae</taxon>
        <taxon>Roridomyces</taxon>
    </lineage>
</organism>
<keyword evidence="7" id="KW-1185">Reference proteome</keyword>
<dbReference type="Pfam" id="PF01753">
    <property type="entry name" value="zf-MYND"/>
    <property type="match status" value="1"/>
</dbReference>
<evidence type="ECO:0000256" key="4">
    <source>
        <dbReference type="PROSITE-ProRule" id="PRU00134"/>
    </source>
</evidence>
<dbReference type="InterPro" id="IPR002893">
    <property type="entry name" value="Znf_MYND"/>
</dbReference>
<keyword evidence="3" id="KW-0862">Zinc</keyword>
<evidence type="ECO:0000256" key="1">
    <source>
        <dbReference type="ARBA" id="ARBA00022723"/>
    </source>
</evidence>
<accession>A0AAD7G2W4</accession>
<dbReference type="EMBL" id="JARKIF010000001">
    <property type="protein sequence ID" value="KAJ7651177.1"/>
    <property type="molecule type" value="Genomic_DNA"/>
</dbReference>
<dbReference type="Proteomes" id="UP001221142">
    <property type="component" value="Unassembled WGS sequence"/>
</dbReference>
<proteinExistence type="predicted"/>
<evidence type="ECO:0000259" key="5">
    <source>
        <dbReference type="PROSITE" id="PS50865"/>
    </source>
</evidence>
<dbReference type="Gene3D" id="6.10.140.2220">
    <property type="match status" value="1"/>
</dbReference>
<comment type="caution">
    <text evidence="6">The sequence shown here is derived from an EMBL/GenBank/DDBJ whole genome shotgun (WGS) entry which is preliminary data.</text>
</comment>
<evidence type="ECO:0000313" key="6">
    <source>
        <dbReference type="EMBL" id="KAJ7651177.1"/>
    </source>
</evidence>
<name>A0AAD7G2W4_9AGAR</name>
<feature type="domain" description="MYND-type" evidence="5">
    <location>
        <begin position="179"/>
        <end position="224"/>
    </location>
</feature>
<keyword evidence="1" id="KW-0479">Metal-binding</keyword>
<reference evidence="6" key="1">
    <citation type="submission" date="2023-03" db="EMBL/GenBank/DDBJ databases">
        <title>Massive genome expansion in bonnet fungi (Mycena s.s.) driven by repeated elements and novel gene families across ecological guilds.</title>
        <authorList>
            <consortium name="Lawrence Berkeley National Laboratory"/>
            <person name="Harder C.B."/>
            <person name="Miyauchi S."/>
            <person name="Viragh M."/>
            <person name="Kuo A."/>
            <person name="Thoen E."/>
            <person name="Andreopoulos B."/>
            <person name="Lu D."/>
            <person name="Skrede I."/>
            <person name="Drula E."/>
            <person name="Henrissat B."/>
            <person name="Morin E."/>
            <person name="Kohler A."/>
            <person name="Barry K."/>
            <person name="LaButti K."/>
            <person name="Morin E."/>
            <person name="Salamov A."/>
            <person name="Lipzen A."/>
            <person name="Mereny Z."/>
            <person name="Hegedus B."/>
            <person name="Baldrian P."/>
            <person name="Stursova M."/>
            <person name="Weitz H."/>
            <person name="Taylor A."/>
            <person name="Grigoriev I.V."/>
            <person name="Nagy L.G."/>
            <person name="Martin F."/>
            <person name="Kauserud H."/>
        </authorList>
    </citation>
    <scope>NUCLEOTIDE SEQUENCE</scope>
    <source>
        <strain evidence="6">9284</strain>
    </source>
</reference>
<dbReference type="PROSITE" id="PS50865">
    <property type="entry name" value="ZF_MYND_2"/>
    <property type="match status" value="1"/>
</dbReference>
<evidence type="ECO:0000256" key="2">
    <source>
        <dbReference type="ARBA" id="ARBA00022771"/>
    </source>
</evidence>
<protein>
    <recommendedName>
        <fullName evidence="5">MYND-type domain-containing protein</fullName>
    </recommendedName>
</protein>
<dbReference type="GO" id="GO:0008270">
    <property type="term" value="F:zinc ion binding"/>
    <property type="evidence" value="ECO:0007669"/>
    <property type="project" value="UniProtKB-KW"/>
</dbReference>